<comment type="caution">
    <text evidence="2">The sequence shown here is derived from an EMBL/GenBank/DDBJ whole genome shotgun (WGS) entry which is preliminary data.</text>
</comment>
<organism evidence="2 3">
    <name type="scientific">Phocaeicola vulgatus</name>
    <name type="common">Bacteroides vulgatus</name>
    <dbReference type="NCBI Taxonomy" id="821"/>
    <lineage>
        <taxon>Bacteria</taxon>
        <taxon>Pseudomonadati</taxon>
        <taxon>Bacteroidota</taxon>
        <taxon>Bacteroidia</taxon>
        <taxon>Bacteroidales</taxon>
        <taxon>Bacteroidaceae</taxon>
        <taxon>Phocaeicola</taxon>
    </lineage>
</organism>
<keyword evidence="1" id="KW-0472">Membrane</keyword>
<dbReference type="AlphaFoldDB" id="A0A412VW16"/>
<feature type="transmembrane region" description="Helical" evidence="1">
    <location>
        <begin position="88"/>
        <end position="105"/>
    </location>
</feature>
<name>A0A412VW16_PHOVU</name>
<keyword evidence="1" id="KW-1133">Transmembrane helix</keyword>
<proteinExistence type="predicted"/>
<keyword evidence="1" id="KW-0812">Transmembrane</keyword>
<dbReference type="Proteomes" id="UP000285379">
    <property type="component" value="Unassembled WGS sequence"/>
</dbReference>
<evidence type="ECO:0000313" key="2">
    <source>
        <dbReference type="EMBL" id="RGV13843.1"/>
    </source>
</evidence>
<feature type="transmembrane region" description="Helical" evidence="1">
    <location>
        <begin position="125"/>
        <end position="146"/>
    </location>
</feature>
<reference evidence="2 3" key="1">
    <citation type="submission" date="2018-08" db="EMBL/GenBank/DDBJ databases">
        <title>A genome reference for cultivated species of the human gut microbiota.</title>
        <authorList>
            <person name="Zou Y."/>
            <person name="Xue W."/>
            <person name="Luo G."/>
        </authorList>
    </citation>
    <scope>NUCLEOTIDE SEQUENCE [LARGE SCALE GENOMIC DNA]</scope>
    <source>
        <strain evidence="2 3">AF14-8</strain>
    </source>
</reference>
<dbReference type="EMBL" id="QRYT01000001">
    <property type="protein sequence ID" value="RGV13843.1"/>
    <property type="molecule type" value="Genomic_DNA"/>
</dbReference>
<protein>
    <recommendedName>
        <fullName evidence="4">Transmembrane protein</fullName>
    </recommendedName>
</protein>
<evidence type="ECO:0000256" key="1">
    <source>
        <dbReference type="SAM" id="Phobius"/>
    </source>
</evidence>
<accession>A0A412VW16</accession>
<gene>
    <name evidence="2" type="ORF">DWW27_00320</name>
</gene>
<evidence type="ECO:0000313" key="3">
    <source>
        <dbReference type="Proteomes" id="UP000285379"/>
    </source>
</evidence>
<evidence type="ECO:0008006" key="4">
    <source>
        <dbReference type="Google" id="ProtNLM"/>
    </source>
</evidence>
<sequence length="207" mass="23487">MSKQIGILNSSEPFESLCGILTGCITINFYFGIEPKQFAVKTAVSPILIAAHRFFENLFHIIWICFPAKVTGGSFPARLSFYNRSLQGSFLFVGFLFYSIFILALKSKISSRAHARAVDVVVDIYIYFMVYLPKKWGIIVHLLLFLPKKCPFLPKKCTFMAVSSEEIPLFCTFMVISSEEINVISSEIMSKNSSFQPFQKIFEVLLS</sequence>